<evidence type="ECO:0000313" key="2">
    <source>
        <dbReference type="EMBL" id="KAK8065746.1"/>
    </source>
</evidence>
<dbReference type="GeneID" id="92049867"/>
<keyword evidence="3" id="KW-1185">Reference proteome</keyword>
<feature type="compositionally biased region" description="Polar residues" evidence="1">
    <location>
        <begin position="74"/>
        <end position="83"/>
    </location>
</feature>
<dbReference type="EMBL" id="JAQQWN010000009">
    <property type="protein sequence ID" value="KAK8065746.1"/>
    <property type="molecule type" value="Genomic_DNA"/>
</dbReference>
<feature type="region of interest" description="Disordered" evidence="1">
    <location>
        <begin position="1"/>
        <end position="83"/>
    </location>
</feature>
<protein>
    <submittedName>
        <fullName evidence="2">Uncharacterized protein</fullName>
    </submittedName>
</protein>
<comment type="caution">
    <text evidence="2">The sequence shown here is derived from an EMBL/GenBank/DDBJ whole genome shotgun (WGS) entry which is preliminary data.</text>
</comment>
<feature type="compositionally biased region" description="Polar residues" evidence="1">
    <location>
        <begin position="19"/>
        <end position="60"/>
    </location>
</feature>
<proteinExistence type="predicted"/>
<sequence length="369" mass="39476">MQEASSREQGSCRPLPTRNIRSQKPNSTLVRSPYTASPSSPKGNTGADNTGTTSGNNAAPPTNELPEDLPVNARRTQASTAKASRNICGSRFLELGLDETSPQGLPDAASAPLLAPSQFAEINGTTAVQESEHQTASSCFQSALKSAKFALTSPALSHGEKQKLRALCAACQPAQFLLLQYMHGTSEHPDSSGSLQLSAEDERRLTAAVRAATNRLVAILVIIADMRQLNAQWGQHELNSCPTQGGHGSVYGHLSQRRGAAQELDTRLEAAEKTIREQTASMGDILAKYGVKDSDSFDSTCLVTPAVPATEEQGRPEEKQPAPGLIRRCLRSIKAAMHDPALPPIAQEGSVYDICVGDSKAPRWERRQS</sequence>
<name>A0ABR1V3I7_9PEZI</name>
<dbReference type="Proteomes" id="UP001433268">
    <property type="component" value="Unassembled WGS sequence"/>
</dbReference>
<organism evidence="2 3">
    <name type="scientific">Apiospora hydei</name>
    <dbReference type="NCBI Taxonomy" id="1337664"/>
    <lineage>
        <taxon>Eukaryota</taxon>
        <taxon>Fungi</taxon>
        <taxon>Dikarya</taxon>
        <taxon>Ascomycota</taxon>
        <taxon>Pezizomycotina</taxon>
        <taxon>Sordariomycetes</taxon>
        <taxon>Xylariomycetidae</taxon>
        <taxon>Amphisphaeriales</taxon>
        <taxon>Apiosporaceae</taxon>
        <taxon>Apiospora</taxon>
    </lineage>
</organism>
<accession>A0ABR1V3I7</accession>
<evidence type="ECO:0000256" key="1">
    <source>
        <dbReference type="SAM" id="MobiDB-lite"/>
    </source>
</evidence>
<evidence type="ECO:0000313" key="3">
    <source>
        <dbReference type="Proteomes" id="UP001433268"/>
    </source>
</evidence>
<gene>
    <name evidence="2" type="ORF">PG997_012493</name>
</gene>
<dbReference type="RefSeq" id="XP_066662499.1">
    <property type="nucleotide sequence ID" value="XM_066816807.1"/>
</dbReference>
<reference evidence="2 3" key="1">
    <citation type="submission" date="2023-01" db="EMBL/GenBank/DDBJ databases">
        <title>Analysis of 21 Apiospora genomes using comparative genomics revels a genus with tremendous synthesis potential of carbohydrate active enzymes and secondary metabolites.</title>
        <authorList>
            <person name="Sorensen T."/>
        </authorList>
    </citation>
    <scope>NUCLEOTIDE SEQUENCE [LARGE SCALE GENOMIC DNA]</scope>
    <source>
        <strain evidence="2 3">CBS 114990</strain>
    </source>
</reference>